<sequence>MAPPALPGPPAKTHQRRGRTAISRVALCWRCPVRKYRARCHRDPEKVSTSKLKLTTSLSPQLKDVFWEIEGGQALAEECNNGQAAPRSPGQAHLSAAGRPGLSISAAPE</sequence>
<proteinExistence type="predicted"/>
<name>A0A9Q1GDQ6_SYNKA</name>
<keyword evidence="3" id="KW-1185">Reference proteome</keyword>
<evidence type="ECO:0000313" key="2">
    <source>
        <dbReference type="EMBL" id="KAJ8381693.1"/>
    </source>
</evidence>
<accession>A0A9Q1GDQ6</accession>
<dbReference type="EMBL" id="JAINUF010000001">
    <property type="protein sequence ID" value="KAJ8381693.1"/>
    <property type="molecule type" value="Genomic_DNA"/>
</dbReference>
<gene>
    <name evidence="2" type="ORF">SKAU_G00024710</name>
</gene>
<dbReference type="AlphaFoldDB" id="A0A9Q1GDQ6"/>
<feature type="region of interest" description="Disordered" evidence="1">
    <location>
        <begin position="80"/>
        <end position="109"/>
    </location>
</feature>
<comment type="caution">
    <text evidence="2">The sequence shown here is derived from an EMBL/GenBank/DDBJ whole genome shotgun (WGS) entry which is preliminary data.</text>
</comment>
<evidence type="ECO:0000313" key="3">
    <source>
        <dbReference type="Proteomes" id="UP001152622"/>
    </source>
</evidence>
<dbReference type="Proteomes" id="UP001152622">
    <property type="component" value="Chromosome 1"/>
</dbReference>
<organism evidence="2 3">
    <name type="scientific">Synaphobranchus kaupii</name>
    <name type="common">Kaup's arrowtooth eel</name>
    <dbReference type="NCBI Taxonomy" id="118154"/>
    <lineage>
        <taxon>Eukaryota</taxon>
        <taxon>Metazoa</taxon>
        <taxon>Chordata</taxon>
        <taxon>Craniata</taxon>
        <taxon>Vertebrata</taxon>
        <taxon>Euteleostomi</taxon>
        <taxon>Actinopterygii</taxon>
        <taxon>Neopterygii</taxon>
        <taxon>Teleostei</taxon>
        <taxon>Anguilliformes</taxon>
        <taxon>Synaphobranchidae</taxon>
        <taxon>Synaphobranchus</taxon>
    </lineage>
</organism>
<protein>
    <submittedName>
        <fullName evidence="2">Uncharacterized protein</fullName>
    </submittedName>
</protein>
<reference evidence="2" key="1">
    <citation type="journal article" date="2023" name="Science">
        <title>Genome structures resolve the early diversification of teleost fishes.</title>
        <authorList>
            <person name="Parey E."/>
            <person name="Louis A."/>
            <person name="Montfort J."/>
            <person name="Bouchez O."/>
            <person name="Roques C."/>
            <person name="Iampietro C."/>
            <person name="Lluch J."/>
            <person name="Castinel A."/>
            <person name="Donnadieu C."/>
            <person name="Desvignes T."/>
            <person name="Floi Bucao C."/>
            <person name="Jouanno E."/>
            <person name="Wen M."/>
            <person name="Mejri S."/>
            <person name="Dirks R."/>
            <person name="Jansen H."/>
            <person name="Henkel C."/>
            <person name="Chen W.J."/>
            <person name="Zahm M."/>
            <person name="Cabau C."/>
            <person name="Klopp C."/>
            <person name="Thompson A.W."/>
            <person name="Robinson-Rechavi M."/>
            <person name="Braasch I."/>
            <person name="Lecointre G."/>
            <person name="Bobe J."/>
            <person name="Postlethwait J.H."/>
            <person name="Berthelot C."/>
            <person name="Roest Crollius H."/>
            <person name="Guiguen Y."/>
        </authorList>
    </citation>
    <scope>NUCLEOTIDE SEQUENCE</scope>
    <source>
        <strain evidence="2">WJC10195</strain>
    </source>
</reference>
<evidence type="ECO:0000256" key="1">
    <source>
        <dbReference type="SAM" id="MobiDB-lite"/>
    </source>
</evidence>